<proteinExistence type="predicted"/>
<dbReference type="Proteomes" id="UP000093561">
    <property type="component" value="Unassembled WGS sequence"/>
</dbReference>
<sequence>MLTMKLFLHCAIFYLLTYAHDINDDDKEHSPMLSNPEAEDLERQLFSTRKRAGARAFGSVRGNNFENLFYPSIKRHQTFSPYYYYYQQLKRGGGHPFYTYWSPSNVGNVKFVEGSPFYKKRSLLRDPDDYIY</sequence>
<name>A0AAF5PSN8_WUCBA</name>
<organism evidence="2 3">
    <name type="scientific">Wuchereria bancrofti</name>
    <dbReference type="NCBI Taxonomy" id="6293"/>
    <lineage>
        <taxon>Eukaryota</taxon>
        <taxon>Metazoa</taxon>
        <taxon>Ecdysozoa</taxon>
        <taxon>Nematoda</taxon>
        <taxon>Chromadorea</taxon>
        <taxon>Rhabditida</taxon>
        <taxon>Spirurina</taxon>
        <taxon>Spiruromorpha</taxon>
        <taxon>Filarioidea</taxon>
        <taxon>Onchocercidae</taxon>
        <taxon>Wuchereria</taxon>
    </lineage>
</organism>
<protein>
    <submittedName>
        <fullName evidence="3">Uncharacterized protein</fullName>
    </submittedName>
</protein>
<keyword evidence="1" id="KW-0732">Signal</keyword>
<reference evidence="2" key="2">
    <citation type="journal article" date="2016" name="Mol. Ecol.">
        <title>Population genomics of the filarial nematode parasite Wuchereria bancrofti from mosquitoes.</title>
        <authorList>
            <person name="Small S.T."/>
            <person name="Reimer L.J."/>
            <person name="Tisch D.J."/>
            <person name="King C.L."/>
            <person name="Christensen B.M."/>
            <person name="Siba P.M."/>
            <person name="Kazura J.W."/>
            <person name="Serre D."/>
            <person name="Zimmerman P.A."/>
        </authorList>
    </citation>
    <scope>NUCLEOTIDE SEQUENCE</scope>
    <source>
        <strain evidence="2">pt0022</strain>
    </source>
</reference>
<dbReference type="WBParaSite" id="mrna-Wban_04976">
    <property type="protein sequence ID" value="mrna-Wban_04976"/>
    <property type="gene ID" value="Wban_04976"/>
</dbReference>
<feature type="chain" id="PRO_5042152179" evidence="1">
    <location>
        <begin position="20"/>
        <end position="132"/>
    </location>
</feature>
<evidence type="ECO:0000313" key="3">
    <source>
        <dbReference type="WBParaSite" id="mrna-Wban_04976"/>
    </source>
</evidence>
<feature type="signal peptide" evidence="1">
    <location>
        <begin position="1"/>
        <end position="19"/>
    </location>
</feature>
<evidence type="ECO:0000313" key="2">
    <source>
        <dbReference type="Proteomes" id="UP000093561"/>
    </source>
</evidence>
<dbReference type="AlphaFoldDB" id="A0AAF5PSN8"/>
<accession>A0AAF5PSN8</accession>
<evidence type="ECO:0000256" key="1">
    <source>
        <dbReference type="SAM" id="SignalP"/>
    </source>
</evidence>
<reference evidence="2" key="1">
    <citation type="submission" date="2015-03" db="EMBL/GenBank/DDBJ databases">
        <title>Wuchereria bancrofti Genome Sequencing Papua New Guinea Strain.</title>
        <authorList>
            <person name="Small S.T."/>
            <person name="Serre D."/>
            <person name="Zimmerman P.A."/>
        </authorList>
    </citation>
    <scope>NUCLEOTIDE SEQUENCE [LARGE SCALE GENOMIC DNA]</scope>
    <source>
        <strain evidence="2">pt0022</strain>
    </source>
</reference>
<reference evidence="3" key="3">
    <citation type="submission" date="2024-02" db="UniProtKB">
        <authorList>
            <consortium name="WormBaseParasite"/>
        </authorList>
    </citation>
    <scope>IDENTIFICATION</scope>
    <source>
        <strain evidence="3">pt0022</strain>
    </source>
</reference>